<sequence length="190" mass="20226">MGLALRLTGLSTLWGILTGALSALGAVLSFLLSPIGLIGAAFVAAGVLIWKYWEPIKAFFVGFGSGVMAALAPLREAFARIAPIFGVIGDALSSVWDWFTKLLTPMQTSKDTLDKCASAGETFGRVFGAALQLLFAPITFLMDSVGWLLEKLGLIPDGIEQARIKAEKMKLELTPEGQQRLGGKVGLLGW</sequence>
<feature type="transmembrane region" description="Helical" evidence="1">
    <location>
        <begin position="32"/>
        <end position="50"/>
    </location>
</feature>
<accession>A0A380A3W5</accession>
<reference evidence="2 3" key="1">
    <citation type="submission" date="2018-06" db="EMBL/GenBank/DDBJ databases">
        <authorList>
            <consortium name="Pathogen Informatics"/>
            <person name="Doyle S."/>
        </authorList>
    </citation>
    <scope>NUCLEOTIDE SEQUENCE [LARGE SCALE GENOMIC DNA]</scope>
    <source>
        <strain evidence="2 3">NCTC10211</strain>
    </source>
</reference>
<evidence type="ECO:0000313" key="3">
    <source>
        <dbReference type="Proteomes" id="UP000254765"/>
    </source>
</evidence>
<name>A0A380A3W5_SERMA</name>
<evidence type="ECO:0008006" key="4">
    <source>
        <dbReference type="Google" id="ProtNLM"/>
    </source>
</evidence>
<dbReference type="Proteomes" id="UP000254765">
    <property type="component" value="Unassembled WGS sequence"/>
</dbReference>
<organism evidence="2 3">
    <name type="scientific">Serratia marcescens</name>
    <dbReference type="NCBI Taxonomy" id="615"/>
    <lineage>
        <taxon>Bacteria</taxon>
        <taxon>Pseudomonadati</taxon>
        <taxon>Pseudomonadota</taxon>
        <taxon>Gammaproteobacteria</taxon>
        <taxon>Enterobacterales</taxon>
        <taxon>Yersiniaceae</taxon>
        <taxon>Serratia</taxon>
    </lineage>
</organism>
<dbReference type="PANTHER" id="PTHR37813:SF1">
    <property type="entry name" value="FELS-2 PROPHAGE PROTEIN"/>
    <property type="match status" value="1"/>
</dbReference>
<gene>
    <name evidence="2" type="ORF">NCTC10211_04563</name>
</gene>
<dbReference type="PANTHER" id="PTHR37813">
    <property type="entry name" value="FELS-2 PROPHAGE PROTEIN"/>
    <property type="match status" value="1"/>
</dbReference>
<evidence type="ECO:0000256" key="1">
    <source>
        <dbReference type="SAM" id="Phobius"/>
    </source>
</evidence>
<keyword evidence="1" id="KW-0472">Membrane</keyword>
<evidence type="ECO:0000313" key="2">
    <source>
        <dbReference type="EMBL" id="SUI73089.1"/>
    </source>
</evidence>
<protein>
    <recommendedName>
        <fullName evidence="4">Phage tail tape measure protein</fullName>
    </recommendedName>
</protein>
<dbReference type="AlphaFoldDB" id="A0A380A3W5"/>
<keyword evidence="1" id="KW-1133">Transmembrane helix</keyword>
<keyword evidence="1" id="KW-0812">Transmembrane</keyword>
<dbReference type="EMBL" id="UGYK01000002">
    <property type="protein sequence ID" value="SUI73089.1"/>
    <property type="molecule type" value="Genomic_DNA"/>
</dbReference>
<proteinExistence type="predicted"/>